<gene>
    <name evidence="1" type="ORF">SPACI_037320</name>
</gene>
<name>A0ABZ3J5R8_SPOA4</name>
<dbReference type="PANTHER" id="PTHR39450:SF1">
    <property type="entry name" value="DUF1667 DOMAIN-CONTAINING PROTEIN"/>
    <property type="match status" value="1"/>
</dbReference>
<accession>A0ABZ3J5R8</accession>
<protein>
    <recommendedName>
        <fullName evidence="3">4Fe-4S Mo/W bis-MGD-type domain-containing protein</fullName>
    </recommendedName>
</protein>
<dbReference type="Gene3D" id="3.10.530.10">
    <property type="entry name" value="CPE0013-like"/>
    <property type="match status" value="1"/>
</dbReference>
<keyword evidence="2" id="KW-1185">Reference proteome</keyword>
<dbReference type="InterPro" id="IPR012460">
    <property type="entry name" value="DUF1667"/>
</dbReference>
<evidence type="ECO:0008006" key="3">
    <source>
        <dbReference type="Google" id="ProtNLM"/>
    </source>
</evidence>
<dbReference type="EMBL" id="CP155571">
    <property type="protein sequence ID" value="XFO73625.1"/>
    <property type="molecule type" value="Genomic_DNA"/>
</dbReference>
<dbReference type="SUPFAM" id="SSF160148">
    <property type="entry name" value="CPE0013-like"/>
    <property type="match status" value="1"/>
</dbReference>
<dbReference type="Proteomes" id="UP000216052">
    <property type="component" value="Chromosome"/>
</dbReference>
<dbReference type="Pfam" id="PF07892">
    <property type="entry name" value="DUF1667"/>
    <property type="match status" value="1"/>
</dbReference>
<evidence type="ECO:0000313" key="1">
    <source>
        <dbReference type="EMBL" id="XFO73625.1"/>
    </source>
</evidence>
<sequence length="126" mass="13339">MAQCVKKINCIVCPLSCVGEVTLENGEIQAITGFTCDRGSKYGEEEVTSPKRTLTTTVRVDNGELPLLPVVSRTALPKDKVMACARHLSAVRVKAPVAEGDVVCPNILGLGVDIIATRDLALSCAN</sequence>
<proteinExistence type="predicted"/>
<dbReference type="PANTHER" id="PTHR39450">
    <property type="entry name" value="MOLYBDOPTERIN OXIDOREDUCTASE, 4FE-4S CLUSTER-BINDING SUBUNIT"/>
    <property type="match status" value="1"/>
</dbReference>
<dbReference type="RefSeq" id="WP_093795963.1">
    <property type="nucleotide sequence ID" value="NZ_CP155571.1"/>
</dbReference>
<organism evidence="1 2">
    <name type="scientific">Sporomusa acidovorans (strain ATCC 49682 / DSM 3132 / Mol)</name>
    <dbReference type="NCBI Taxonomy" id="1123286"/>
    <lineage>
        <taxon>Bacteria</taxon>
        <taxon>Bacillati</taxon>
        <taxon>Bacillota</taxon>
        <taxon>Negativicutes</taxon>
        <taxon>Selenomonadales</taxon>
        <taxon>Sporomusaceae</taxon>
        <taxon>Sporomusa</taxon>
    </lineage>
</organism>
<dbReference type="InterPro" id="IPR036593">
    <property type="entry name" value="CPE0013-like_sf"/>
</dbReference>
<reference evidence="1" key="1">
    <citation type="submission" date="2024-05" db="EMBL/GenBank/DDBJ databases">
        <title>Isolation and characterization of Sporomusa carbonis sp. nov., a carboxydotrophic hydrogenogen in the genus of Sporomusa isolated from a charcoal burning pile.</title>
        <authorList>
            <person name="Boeer T."/>
            <person name="Rosenbaum F."/>
            <person name="Eysell L."/>
            <person name="Mueller V."/>
            <person name="Daniel R."/>
            <person name="Poehlein A."/>
        </authorList>
    </citation>
    <scope>NUCLEOTIDE SEQUENCE [LARGE SCALE GENOMIC DNA]</scope>
    <source>
        <strain evidence="1">DSM 3132</strain>
    </source>
</reference>
<evidence type="ECO:0000313" key="2">
    <source>
        <dbReference type="Proteomes" id="UP000216052"/>
    </source>
</evidence>